<evidence type="ECO:0000256" key="1">
    <source>
        <dbReference type="SAM" id="Coils"/>
    </source>
</evidence>
<proteinExistence type="predicted"/>
<evidence type="ECO:0000256" key="2">
    <source>
        <dbReference type="SAM" id="MobiDB-lite"/>
    </source>
</evidence>
<gene>
    <name evidence="3" type="ORF">SPARVUS_LOCUS300898</name>
</gene>
<protein>
    <submittedName>
        <fullName evidence="3">Uncharacterized protein</fullName>
    </submittedName>
</protein>
<comment type="caution">
    <text evidence="3">The sequence shown here is derived from an EMBL/GenBank/DDBJ whole genome shotgun (WGS) entry which is preliminary data.</text>
</comment>
<feature type="non-terminal residue" evidence="3">
    <location>
        <position position="1"/>
    </location>
</feature>
<evidence type="ECO:0000313" key="4">
    <source>
        <dbReference type="Proteomes" id="UP001162483"/>
    </source>
</evidence>
<dbReference type="EMBL" id="CATNWA010000092">
    <property type="protein sequence ID" value="CAI9532910.1"/>
    <property type="molecule type" value="Genomic_DNA"/>
</dbReference>
<reference evidence="3" key="1">
    <citation type="submission" date="2023-05" db="EMBL/GenBank/DDBJ databases">
        <authorList>
            <person name="Stuckert A."/>
        </authorList>
    </citation>
    <scope>NUCLEOTIDE SEQUENCE</scope>
</reference>
<dbReference type="Proteomes" id="UP001162483">
    <property type="component" value="Unassembled WGS sequence"/>
</dbReference>
<feature type="coiled-coil region" evidence="1">
    <location>
        <begin position="120"/>
        <end position="226"/>
    </location>
</feature>
<feature type="region of interest" description="Disordered" evidence="2">
    <location>
        <begin position="1"/>
        <end position="74"/>
    </location>
</feature>
<sequence length="238" mass="28163">SKPLRRETETSKQSVAESEIQARSTKHKSVTSHPDPSIEEQERVDQKYDTESSNRQKPDSGETEKDGTPCKDKLCEDDKGHIMEEVVKTFLKQQEKLNYILQKKQQIQMEVEMLGNSKAMKELTTEQQNLQKEFECLQTEHMQKMEELYNEQRDLEEKLKQVKKQKCLCDSSFERDKETQYANQLLELRQRLDQAEADRRELQDELRREREAREKLELMIKELKLQILKSAVKTVNGE</sequence>
<dbReference type="PANTHER" id="PTHR10005">
    <property type="entry name" value="SKI ONCOGENE-RELATED"/>
    <property type="match status" value="1"/>
</dbReference>
<dbReference type="InterPro" id="IPR023216">
    <property type="entry name" value="Tscrpt_reg_SKI_SnoN"/>
</dbReference>
<name>A0ABN9ADL9_9NEOB</name>
<accession>A0ABN9ADL9</accession>
<keyword evidence="1" id="KW-0175">Coiled coil</keyword>
<feature type="compositionally biased region" description="Basic and acidic residues" evidence="2">
    <location>
        <begin position="1"/>
        <end position="10"/>
    </location>
</feature>
<keyword evidence="4" id="KW-1185">Reference proteome</keyword>
<evidence type="ECO:0000313" key="3">
    <source>
        <dbReference type="EMBL" id="CAI9532910.1"/>
    </source>
</evidence>
<feature type="compositionally biased region" description="Basic and acidic residues" evidence="2">
    <location>
        <begin position="40"/>
        <end position="74"/>
    </location>
</feature>
<dbReference type="PANTHER" id="PTHR10005:SF3">
    <property type="entry name" value="SKI-LIKE PROTEIN"/>
    <property type="match status" value="1"/>
</dbReference>
<organism evidence="3 4">
    <name type="scientific">Staurois parvus</name>
    <dbReference type="NCBI Taxonomy" id="386267"/>
    <lineage>
        <taxon>Eukaryota</taxon>
        <taxon>Metazoa</taxon>
        <taxon>Chordata</taxon>
        <taxon>Craniata</taxon>
        <taxon>Vertebrata</taxon>
        <taxon>Euteleostomi</taxon>
        <taxon>Amphibia</taxon>
        <taxon>Batrachia</taxon>
        <taxon>Anura</taxon>
        <taxon>Neobatrachia</taxon>
        <taxon>Ranoidea</taxon>
        <taxon>Ranidae</taxon>
        <taxon>Staurois</taxon>
    </lineage>
</organism>